<accession>A0ABN7UW38</accession>
<sequence>MVFLIYQKLFNNFKHMGHQSFHAPCSESLFFEVFQDHIYYFKTNIYKCIFRGQNAYQTLAQVFDSNEWDQKFYKQNQQTYIVIQEKFHLSNKSNAHTIEESEMDIDPLL</sequence>
<comment type="caution">
    <text evidence="1">The sequence shown here is derived from an EMBL/GenBank/DDBJ whole genome shotgun (WGS) entry which is preliminary data.</text>
</comment>
<reference evidence="1 2" key="1">
    <citation type="submission" date="2021-06" db="EMBL/GenBank/DDBJ databases">
        <authorList>
            <person name="Kallberg Y."/>
            <person name="Tangrot J."/>
            <person name="Rosling A."/>
        </authorList>
    </citation>
    <scope>NUCLEOTIDE SEQUENCE [LARGE SCALE GENOMIC DNA]</scope>
    <source>
        <strain evidence="1 2">120-4 pot B 10/14</strain>
    </source>
</reference>
<dbReference type="Proteomes" id="UP000789901">
    <property type="component" value="Unassembled WGS sequence"/>
</dbReference>
<organism evidence="1 2">
    <name type="scientific">Gigaspora margarita</name>
    <dbReference type="NCBI Taxonomy" id="4874"/>
    <lineage>
        <taxon>Eukaryota</taxon>
        <taxon>Fungi</taxon>
        <taxon>Fungi incertae sedis</taxon>
        <taxon>Mucoromycota</taxon>
        <taxon>Glomeromycotina</taxon>
        <taxon>Glomeromycetes</taxon>
        <taxon>Diversisporales</taxon>
        <taxon>Gigasporaceae</taxon>
        <taxon>Gigaspora</taxon>
    </lineage>
</organism>
<proteinExistence type="predicted"/>
<keyword evidence="2" id="KW-1185">Reference proteome</keyword>
<protein>
    <submittedName>
        <fullName evidence="1">19368_t:CDS:1</fullName>
    </submittedName>
</protein>
<gene>
    <name evidence="1" type="ORF">GMARGA_LOCUS11391</name>
</gene>
<evidence type="ECO:0000313" key="1">
    <source>
        <dbReference type="EMBL" id="CAG8689035.1"/>
    </source>
</evidence>
<dbReference type="EMBL" id="CAJVQB010006661">
    <property type="protein sequence ID" value="CAG8689035.1"/>
    <property type="molecule type" value="Genomic_DNA"/>
</dbReference>
<evidence type="ECO:0000313" key="2">
    <source>
        <dbReference type="Proteomes" id="UP000789901"/>
    </source>
</evidence>
<name>A0ABN7UW38_GIGMA</name>